<keyword evidence="14" id="KW-0576">Peroxisome</keyword>
<keyword evidence="13" id="KW-0472">Membrane</keyword>
<comment type="similarity">
    <text evidence="3">Belongs to the pex2/pex10/pex12 family.</text>
</comment>
<reference evidence="21" key="2">
    <citation type="submission" date="2018-11" db="EMBL/GenBank/DDBJ databases">
        <title>Trombidioid mite genomics.</title>
        <authorList>
            <person name="Dong X."/>
        </authorList>
    </citation>
    <scope>NUCLEOTIDE SEQUENCE</scope>
    <source>
        <strain evidence="21">UoL-WK</strain>
    </source>
</reference>
<dbReference type="InterPro" id="IPR001841">
    <property type="entry name" value="Znf_RING"/>
</dbReference>
<dbReference type="PROSITE" id="PS00518">
    <property type="entry name" value="ZF_RING_1"/>
    <property type="match status" value="1"/>
</dbReference>
<evidence type="ECO:0000256" key="4">
    <source>
        <dbReference type="ARBA" id="ARBA00022448"/>
    </source>
</evidence>
<dbReference type="OrthoDB" id="1701437at2759"/>
<dbReference type="InterPro" id="IPR017907">
    <property type="entry name" value="Znf_RING_CS"/>
</dbReference>
<keyword evidence="8 18" id="KW-0863">Zinc-finger</keyword>
<dbReference type="InterPro" id="IPR013083">
    <property type="entry name" value="Znf_RING/FYVE/PHD"/>
</dbReference>
<evidence type="ECO:0000256" key="18">
    <source>
        <dbReference type="PROSITE-ProRule" id="PRU00175"/>
    </source>
</evidence>
<dbReference type="GO" id="GO:0061630">
    <property type="term" value="F:ubiquitin protein ligase activity"/>
    <property type="evidence" value="ECO:0007669"/>
    <property type="project" value="UniProtKB-EC"/>
</dbReference>
<dbReference type="GO" id="GO:0008270">
    <property type="term" value="F:zinc ion binding"/>
    <property type="evidence" value="ECO:0007669"/>
    <property type="project" value="UniProtKB-KW"/>
</dbReference>
<evidence type="ECO:0000256" key="16">
    <source>
        <dbReference type="ARBA" id="ARBA00034438"/>
    </source>
</evidence>
<dbReference type="EMBL" id="NCKU01005397">
    <property type="protein sequence ID" value="RWS04627.1"/>
    <property type="molecule type" value="Genomic_DNA"/>
</dbReference>
<comment type="caution">
    <text evidence="21">The sequence shown here is derived from an EMBL/GenBank/DDBJ whole genome shotgun (WGS) entry which is preliminary data.</text>
</comment>
<dbReference type="Pfam" id="PF04757">
    <property type="entry name" value="Pex2_Pex12"/>
    <property type="match status" value="1"/>
</dbReference>
<keyword evidence="5" id="KW-0808">Transferase</keyword>
<evidence type="ECO:0000256" key="7">
    <source>
        <dbReference type="ARBA" id="ARBA00022723"/>
    </source>
</evidence>
<evidence type="ECO:0000256" key="2">
    <source>
        <dbReference type="ARBA" id="ARBA00004906"/>
    </source>
</evidence>
<evidence type="ECO:0000313" key="21">
    <source>
        <dbReference type="EMBL" id="RWS06418.1"/>
    </source>
</evidence>
<name>A0A443QTT3_9ACAR</name>
<evidence type="ECO:0000259" key="19">
    <source>
        <dbReference type="PROSITE" id="PS50089"/>
    </source>
</evidence>
<evidence type="ECO:0000256" key="12">
    <source>
        <dbReference type="ARBA" id="ARBA00022989"/>
    </source>
</evidence>
<evidence type="ECO:0000256" key="11">
    <source>
        <dbReference type="ARBA" id="ARBA00022927"/>
    </source>
</evidence>
<dbReference type="SUPFAM" id="SSF57850">
    <property type="entry name" value="RING/U-box"/>
    <property type="match status" value="1"/>
</dbReference>
<sequence length="313" mass="36216">MTGDERGDRALDARRTPSALRLPSRVKQLDASLLDNELKNLLFSQLSNVFKHIHKNLDVLHELRPEIETAIALYISYHSVVKKHATVGQSLLELKLVDTFRDSTDLRKTQLCGFILSTILVPWIKQRSHLLFDVKHQRVIDHFETLYKVLNLVNFLVFLNSGQFVTLWQRAIKLNSMYCPLESTSLGSHFEMLNREILWHGLAQFLTFILPFISFQRMKNSILSLLNLYFKPQKPCGPETRSKSDLVACGICTNWPNNAHEIGCKHVFCYYCIMSNFLSDTRNGFNCPLCLYHVSRAEDIRQLRMSIEASEKR</sequence>
<keyword evidence="4" id="KW-0813">Transport</keyword>
<keyword evidence="11" id="KW-0653">Protein transport</keyword>
<keyword evidence="10" id="KW-0862">Zinc</keyword>
<dbReference type="InterPro" id="IPR006845">
    <property type="entry name" value="Pex_N"/>
</dbReference>
<dbReference type="EMBL" id="NCKU01004121">
    <property type="protein sequence ID" value="RWS06418.1"/>
    <property type="molecule type" value="Genomic_DNA"/>
</dbReference>
<gene>
    <name evidence="20" type="ORF">B4U79_02300</name>
    <name evidence="21" type="ORF">B4U79_10280</name>
</gene>
<comment type="catalytic activity">
    <reaction evidence="16">
        <text>[E2 ubiquitin-conjugating enzyme]-S-ubiquitinyl-L-cysteine + [acceptor protein]-L-cysteine = [E2 ubiquitin-conjugating enzyme]-L-cysteine + [acceptor protein]-S-ubiquitinyl-L-cysteine.</text>
        <dbReference type="EC" id="2.3.2.36"/>
    </reaction>
</comment>
<feature type="domain" description="RING-type" evidence="19">
    <location>
        <begin position="249"/>
        <end position="290"/>
    </location>
</feature>
<dbReference type="STRING" id="1965070.A0A443QTT3"/>
<keyword evidence="12" id="KW-1133">Transmembrane helix</keyword>
<dbReference type="PROSITE" id="PS50089">
    <property type="entry name" value="ZF_RING_2"/>
    <property type="match status" value="1"/>
</dbReference>
<evidence type="ECO:0000256" key="17">
    <source>
        <dbReference type="ARBA" id="ARBA00034523"/>
    </source>
</evidence>
<dbReference type="PANTHER" id="PTHR48178">
    <property type="entry name" value="PEROXISOME BIOGENESIS FACTOR 2"/>
    <property type="match status" value="1"/>
</dbReference>
<dbReference type="EC" id="2.3.2.36" evidence="17"/>
<dbReference type="InterPro" id="IPR025654">
    <property type="entry name" value="PEX2/10"/>
</dbReference>
<dbReference type="Gene3D" id="3.30.40.10">
    <property type="entry name" value="Zinc/RING finger domain, C3HC4 (zinc finger)"/>
    <property type="match status" value="1"/>
</dbReference>
<evidence type="ECO:0000256" key="10">
    <source>
        <dbReference type="ARBA" id="ARBA00022833"/>
    </source>
</evidence>
<evidence type="ECO:0000256" key="13">
    <source>
        <dbReference type="ARBA" id="ARBA00023136"/>
    </source>
</evidence>
<evidence type="ECO:0000256" key="14">
    <source>
        <dbReference type="ARBA" id="ARBA00023140"/>
    </source>
</evidence>
<dbReference type="AlphaFoldDB" id="A0A443QTT3"/>
<comment type="subcellular location">
    <subcellularLocation>
        <location evidence="1">Peroxisome membrane</location>
        <topology evidence="1">Multi-pass membrane protein</topology>
    </subcellularLocation>
</comment>
<evidence type="ECO:0000256" key="15">
    <source>
        <dbReference type="ARBA" id="ARBA00032511"/>
    </source>
</evidence>
<accession>A0A443QTT3</accession>
<dbReference type="Pfam" id="PF00097">
    <property type="entry name" value="zf-C3HC4"/>
    <property type="match status" value="1"/>
</dbReference>
<evidence type="ECO:0000256" key="8">
    <source>
        <dbReference type="ARBA" id="ARBA00022771"/>
    </source>
</evidence>
<dbReference type="GO" id="GO:0016558">
    <property type="term" value="P:protein import into peroxisome matrix"/>
    <property type="evidence" value="ECO:0007669"/>
    <property type="project" value="InterPro"/>
</dbReference>
<reference evidence="21 22" key="1">
    <citation type="journal article" date="2018" name="Gigascience">
        <title>Genomes of trombidid mites reveal novel predicted allergens and laterally-transferred genes associated with secondary metabolism.</title>
        <authorList>
            <person name="Dong X."/>
            <person name="Chaisiri K."/>
            <person name="Xia D."/>
            <person name="Armstrong S.D."/>
            <person name="Fang Y."/>
            <person name="Donnelly M.J."/>
            <person name="Kadowaki T."/>
            <person name="McGarry J.W."/>
            <person name="Darby A.C."/>
            <person name="Makepeace B.L."/>
        </authorList>
    </citation>
    <scope>NUCLEOTIDE SEQUENCE [LARGE SCALE GENOMIC DNA]</scope>
    <source>
        <strain evidence="21">UoL-WK</strain>
    </source>
</reference>
<evidence type="ECO:0000256" key="9">
    <source>
        <dbReference type="ARBA" id="ARBA00022786"/>
    </source>
</evidence>
<proteinExistence type="inferred from homology"/>
<dbReference type="InterPro" id="IPR018957">
    <property type="entry name" value="Znf_C3HC4_RING-type"/>
</dbReference>
<evidence type="ECO:0000256" key="1">
    <source>
        <dbReference type="ARBA" id="ARBA00004585"/>
    </source>
</evidence>
<dbReference type="GO" id="GO:0005778">
    <property type="term" value="C:peroxisomal membrane"/>
    <property type="evidence" value="ECO:0007669"/>
    <property type="project" value="UniProtKB-SubCell"/>
</dbReference>
<evidence type="ECO:0000256" key="6">
    <source>
        <dbReference type="ARBA" id="ARBA00022692"/>
    </source>
</evidence>
<evidence type="ECO:0000313" key="22">
    <source>
        <dbReference type="Proteomes" id="UP000285301"/>
    </source>
</evidence>
<evidence type="ECO:0000313" key="20">
    <source>
        <dbReference type="EMBL" id="RWS04627.1"/>
    </source>
</evidence>
<organism evidence="21 22">
    <name type="scientific">Dinothrombium tinctorium</name>
    <dbReference type="NCBI Taxonomy" id="1965070"/>
    <lineage>
        <taxon>Eukaryota</taxon>
        <taxon>Metazoa</taxon>
        <taxon>Ecdysozoa</taxon>
        <taxon>Arthropoda</taxon>
        <taxon>Chelicerata</taxon>
        <taxon>Arachnida</taxon>
        <taxon>Acari</taxon>
        <taxon>Acariformes</taxon>
        <taxon>Trombidiformes</taxon>
        <taxon>Prostigmata</taxon>
        <taxon>Anystina</taxon>
        <taxon>Parasitengona</taxon>
        <taxon>Trombidioidea</taxon>
        <taxon>Trombidiidae</taxon>
        <taxon>Dinothrombium</taxon>
    </lineage>
</organism>
<protein>
    <recommendedName>
        <fullName evidence="17">RING-type E3 ubiquitin transferase (cysteine targeting)</fullName>
        <ecNumber evidence="17">2.3.2.36</ecNumber>
    </recommendedName>
    <alternativeName>
        <fullName evidence="15">Peroxin-2</fullName>
    </alternativeName>
</protein>
<evidence type="ECO:0000256" key="3">
    <source>
        <dbReference type="ARBA" id="ARBA00008704"/>
    </source>
</evidence>
<evidence type="ECO:0000256" key="5">
    <source>
        <dbReference type="ARBA" id="ARBA00022679"/>
    </source>
</evidence>
<comment type="pathway">
    <text evidence="2">Protein modification; protein ubiquitination.</text>
</comment>
<dbReference type="Proteomes" id="UP000285301">
    <property type="component" value="Unassembled WGS sequence"/>
</dbReference>
<keyword evidence="9" id="KW-0833">Ubl conjugation pathway</keyword>
<dbReference type="PANTHER" id="PTHR48178:SF1">
    <property type="entry name" value="PEROXISOME BIOGENESIS FACTOR 2"/>
    <property type="match status" value="1"/>
</dbReference>
<keyword evidence="6" id="KW-0812">Transmembrane</keyword>
<dbReference type="SMART" id="SM00184">
    <property type="entry name" value="RING"/>
    <property type="match status" value="1"/>
</dbReference>
<keyword evidence="7" id="KW-0479">Metal-binding</keyword>
<keyword evidence="22" id="KW-1185">Reference proteome</keyword>